<dbReference type="SMART" id="SM00367">
    <property type="entry name" value="LRR_CC"/>
    <property type="match status" value="3"/>
</dbReference>
<dbReference type="Gene3D" id="1.25.40.20">
    <property type="entry name" value="Ankyrin repeat-containing domain"/>
    <property type="match status" value="1"/>
</dbReference>
<evidence type="ECO:0000259" key="3">
    <source>
        <dbReference type="Pfam" id="PF10335"/>
    </source>
</evidence>
<feature type="domain" description="DUF294" evidence="3">
    <location>
        <begin position="795"/>
        <end position="904"/>
    </location>
</feature>
<accession>A0ABM8XGV9</accession>
<dbReference type="InterPro" id="IPR002110">
    <property type="entry name" value="Ankyrin_rpt"/>
</dbReference>
<reference evidence="4 5" key="1">
    <citation type="submission" date="2021-08" db="EMBL/GenBank/DDBJ databases">
        <authorList>
            <person name="Peeters C."/>
        </authorList>
    </citation>
    <scope>NUCLEOTIDE SEQUENCE [LARGE SCALE GENOMIC DNA]</scope>
    <source>
        <strain evidence="4 5">LMG 21510</strain>
    </source>
</reference>
<protein>
    <recommendedName>
        <fullName evidence="3">DUF294 domain-containing protein</fullName>
    </recommendedName>
</protein>
<dbReference type="InterPro" id="IPR011989">
    <property type="entry name" value="ARM-like"/>
</dbReference>
<dbReference type="Pfam" id="PF10335">
    <property type="entry name" value="DUF294_C"/>
    <property type="match status" value="1"/>
</dbReference>
<dbReference type="SUPFAM" id="SSF52047">
    <property type="entry name" value="RNI-like"/>
    <property type="match status" value="1"/>
</dbReference>
<sequence>MLAAIAGRIHAMPGTVDPATYFAEFLLAIREARHDDALRLARQQPAVVGMRDAVGNTALHWAAHGETGHPTWPRQPEPQHADVPDPACHVAIAQRLLELGADPRACNDWGETPLHLAVSLARDAALTRLLLESGADPTLADASGNTAMHLSVLPGPHTLVLATLVHGYVGPQALPGPNAHGLTPCDIARGHPDAAERDVLLALLHEGPAPPALEQARGNGPRRDPPWLIALRMARAAIAKAQSEPARRRVREILSPLTQISASLPEIGARQDAAGVMQELLRRLCDLLAMCAEHDVVPLRDLLRAMKAASQQVDSHPQAWRLYVGYAELWRRTREWPEALAYAHHARRLAAHREDAGAMARAEQAIDDIELAAVRHHLSLWAPALHTDFMAAFKKMETQWRDTDDLTGAMQSGAALLRAIARAHDGLLRHGVPAMAQAFAELVRPMAAPALDEKVRNALSAARQRADQASAFRALAEAILALAPATAWHDIAACGSAWCLAVANAVAEPGSSDEVRSFARDAHMEAAEALQYAAHARGARPERLFSPQPAEWRAFRLVLTALRERFAEQLRALPPLAPDSPALVQWQATLPIEALQQRLTMDLAALIATIAQACVDKMLKEAPVAFAVLGLGSMSRTDMGPYSDFEYAIVVAHRFDPSTVDGAWYHNWHRLFQLAVFSIGESSPGADHPVPVPPGLHLDHGAAAMMAHHDRMLTPDELARAMRERHEANDNDTLHTDQDVAFSLLAPCLAYGSESLARDFANALSRQLDIPGDMHGPFPCAPRQDMALRQMLADVSHLRAAASAHVHTVDLKAQFAGPLQHGLTILALLYGLPGRTPHEMLAQLALSRRFTPAFVADWRWALATVQHIRLQAHVRHGCHRDELAHRDLTPEEGAALRNIELRVVRPLWRAFEYWLTVHAYPAKGPTAVLQLLHGLNDCDPALLGFEAEPDSAGGTASHEAPAATPAAADSLVATLVHRQADAAAVTAYYCRAMARTARSQYGAAWVAWREGLASRDDAAGLVAALGELPCGDGWRSKSVQAQHAFHQCVGTWLDAMTQVRPSRDQVSILLRDPAVPPHLPAPVRRYALRPDIQSQLFESGTRLRRKPDRQRGRHTLLPVRFEADGRQLTYWLKFHPENAAMETLVQALDRRISGGSGLPCNMICKLETPHLSHPALIMESAGDDENNLAVTLRTHPAIVRELDRASFTRALLRVLLTNPEDDKADDYFVHRGADERLHLRRVDNERAFFSPEERRFFGANRVQVKSILYCLDDMQEALDGAVLDDFSRLAPMRVVQSWLVEAQMLHRHYRELFSDADMAVAIRNGAAPGLLTVGIADGLEQEIVKRIDSIHGVIQLARIDGMPVTGMTLLRLVQPALARHYERAFREIPVYSSRRDAASERFVLVTGASYDVNEHGERRSELPGIAAVSRSLHVGGKLRETELRRMARGEWLSPTQALLRLQDMELRRVHDIVAGMLIGKRADLLRFSALPTRHRAEALGVVHAALLQNPAAYDAQRQERMLRAVAGVAFQELALTGFAAVLDDALLEPILQGAGKSLRSIDLSGCWRLTQASVVTLAETCADLRVLRLRNMQPPEGANTAPLKALRKGLLSIGVLRFPELRTLDVGDCPALTDIHIDAPELAALAIDGCTALGRVHTASRALAALDAKECESLTEDALRSITLSWAGMRSVQLDGCVALAHIGFRERFPWIAAGPWNPWNEAQMARWEATLQAALDKLDARGNHSRWTARTRLHGWLQTRNGVVQAMGDAIGRAATLDARLALAWALDPEAAGEGEGNANGRGDPGDDPSSSRSLHAIVGRGTDNSVWRLENGEPRARAAAARSLGQLGASAPGYVTEALLAALRDREGAVVRAAAHALARIAIWPRVSELVRLLQ</sequence>
<evidence type="ECO:0000256" key="2">
    <source>
        <dbReference type="SAM" id="MobiDB-lite"/>
    </source>
</evidence>
<evidence type="ECO:0000313" key="5">
    <source>
        <dbReference type="Proteomes" id="UP000721236"/>
    </source>
</evidence>
<dbReference type="SUPFAM" id="SSF48403">
    <property type="entry name" value="Ankyrin repeat"/>
    <property type="match status" value="1"/>
</dbReference>
<keyword evidence="1" id="KW-0040">ANK repeat</keyword>
<dbReference type="InterPro" id="IPR018821">
    <property type="entry name" value="DUF294_put_nucleoTrafse_sb-bd"/>
</dbReference>
<feature type="compositionally biased region" description="Low complexity" evidence="2">
    <location>
        <begin position="1802"/>
        <end position="1815"/>
    </location>
</feature>
<dbReference type="PROSITE" id="PS50088">
    <property type="entry name" value="ANK_REPEAT"/>
    <property type="match status" value="1"/>
</dbReference>
<dbReference type="SMART" id="SM00248">
    <property type="entry name" value="ANK"/>
    <property type="match status" value="3"/>
</dbReference>
<dbReference type="InterPro" id="IPR016024">
    <property type="entry name" value="ARM-type_fold"/>
</dbReference>
<dbReference type="InterPro" id="IPR036770">
    <property type="entry name" value="Ankyrin_rpt-contain_sf"/>
</dbReference>
<feature type="repeat" description="ANK" evidence="1">
    <location>
        <begin position="109"/>
        <end position="142"/>
    </location>
</feature>
<dbReference type="SUPFAM" id="SSF48431">
    <property type="entry name" value="Lipovitellin-phosvitin complex, superhelical domain"/>
    <property type="match status" value="1"/>
</dbReference>
<comment type="caution">
    <text evidence="4">The sequence shown here is derived from an EMBL/GenBank/DDBJ whole genome shotgun (WGS) entry which is preliminary data.</text>
</comment>
<dbReference type="PANTHER" id="PTHR46433:SF3">
    <property type="entry name" value="RAB GTPASE DOMAIN-CONTAINING PROTEIN"/>
    <property type="match status" value="1"/>
</dbReference>
<name>A0ABM8XGV9_9BURK</name>
<dbReference type="Gene3D" id="1.25.10.10">
    <property type="entry name" value="Leucine-rich Repeat Variant"/>
    <property type="match status" value="1"/>
</dbReference>
<dbReference type="SUPFAM" id="SSF48371">
    <property type="entry name" value="ARM repeat"/>
    <property type="match status" value="1"/>
</dbReference>
<dbReference type="Proteomes" id="UP000721236">
    <property type="component" value="Unassembled WGS sequence"/>
</dbReference>
<organism evidence="4 5">
    <name type="scientific">Cupriavidus respiraculi</name>
    <dbReference type="NCBI Taxonomy" id="195930"/>
    <lineage>
        <taxon>Bacteria</taxon>
        <taxon>Pseudomonadati</taxon>
        <taxon>Pseudomonadota</taxon>
        <taxon>Betaproteobacteria</taxon>
        <taxon>Burkholderiales</taxon>
        <taxon>Burkholderiaceae</taxon>
        <taxon>Cupriavidus</taxon>
    </lineage>
</organism>
<gene>
    <name evidence="4" type="ORF">LMG21510_03742</name>
</gene>
<dbReference type="InterPro" id="IPR006553">
    <property type="entry name" value="Leu-rich_rpt_Cys-con_subtyp"/>
</dbReference>
<dbReference type="PROSITE" id="PS50297">
    <property type="entry name" value="ANK_REP_REGION"/>
    <property type="match status" value="1"/>
</dbReference>
<feature type="region of interest" description="Disordered" evidence="2">
    <location>
        <begin position="1793"/>
        <end position="1817"/>
    </location>
</feature>
<keyword evidence="5" id="KW-1185">Reference proteome</keyword>
<dbReference type="Gene3D" id="3.80.10.10">
    <property type="entry name" value="Ribonuclease Inhibitor"/>
    <property type="match status" value="1"/>
</dbReference>
<dbReference type="InterPro" id="IPR011030">
    <property type="entry name" value="Lipovitellin_superhlx_dom"/>
</dbReference>
<evidence type="ECO:0000313" key="4">
    <source>
        <dbReference type="EMBL" id="CAG9179305.1"/>
    </source>
</evidence>
<dbReference type="InterPro" id="IPR032675">
    <property type="entry name" value="LRR_dom_sf"/>
</dbReference>
<dbReference type="RefSeq" id="WP_224043344.1">
    <property type="nucleotide sequence ID" value="NZ_CAJZAH010000004.1"/>
</dbReference>
<dbReference type="EMBL" id="CAJZAH010000004">
    <property type="protein sequence ID" value="CAG9179305.1"/>
    <property type="molecule type" value="Genomic_DNA"/>
</dbReference>
<proteinExistence type="predicted"/>
<dbReference type="PANTHER" id="PTHR46433">
    <property type="entry name" value="ANK_REP_REGION DOMAIN-CONTAINING PROTEIN-RELATED"/>
    <property type="match status" value="1"/>
</dbReference>
<dbReference type="Pfam" id="PF13857">
    <property type="entry name" value="Ank_5"/>
    <property type="match status" value="1"/>
</dbReference>
<evidence type="ECO:0000256" key="1">
    <source>
        <dbReference type="PROSITE-ProRule" id="PRU00023"/>
    </source>
</evidence>